<protein>
    <submittedName>
        <fullName evidence="3">Uncharacterized protein</fullName>
    </submittedName>
</protein>
<feature type="region of interest" description="Disordered" evidence="1">
    <location>
        <begin position="90"/>
        <end position="112"/>
    </location>
</feature>
<organism evidence="3 4">
    <name type="scientific">Mytilus galloprovincialis</name>
    <name type="common">Mediterranean mussel</name>
    <dbReference type="NCBI Taxonomy" id="29158"/>
    <lineage>
        <taxon>Eukaryota</taxon>
        <taxon>Metazoa</taxon>
        <taxon>Spiralia</taxon>
        <taxon>Lophotrochozoa</taxon>
        <taxon>Mollusca</taxon>
        <taxon>Bivalvia</taxon>
        <taxon>Autobranchia</taxon>
        <taxon>Pteriomorphia</taxon>
        <taxon>Mytilida</taxon>
        <taxon>Mytiloidea</taxon>
        <taxon>Mytilidae</taxon>
        <taxon>Mytilinae</taxon>
        <taxon>Mytilus</taxon>
    </lineage>
</organism>
<feature type="compositionally biased region" description="Basic residues" evidence="1">
    <location>
        <begin position="90"/>
        <end position="100"/>
    </location>
</feature>
<dbReference type="AlphaFoldDB" id="A0A8B6ENE1"/>
<keyword evidence="4" id="KW-1185">Reference proteome</keyword>
<sequence>MKTVYCVLPLLLTLMVVSGRWSSNSYVAVWHECRRECISITLICEWPCRIYSQTRMDFKYCALECKLDRLVCMDECGRYVRRSPVRRRNTRNFQSNRRKNYATENEENEESSPKYNLYQYLLSSLES</sequence>
<dbReference type="Proteomes" id="UP000596742">
    <property type="component" value="Unassembled WGS sequence"/>
</dbReference>
<feature type="chain" id="PRO_5032952458" evidence="2">
    <location>
        <begin position="20"/>
        <end position="127"/>
    </location>
</feature>
<dbReference type="EMBL" id="UYJE01005324">
    <property type="protein sequence ID" value="VDI36374.1"/>
    <property type="molecule type" value="Genomic_DNA"/>
</dbReference>
<reference evidence="3" key="1">
    <citation type="submission" date="2018-11" db="EMBL/GenBank/DDBJ databases">
        <authorList>
            <person name="Alioto T."/>
            <person name="Alioto T."/>
        </authorList>
    </citation>
    <scope>NUCLEOTIDE SEQUENCE</scope>
</reference>
<gene>
    <name evidence="3" type="ORF">MGAL_10B086839</name>
</gene>
<name>A0A8B6ENE1_MYTGA</name>
<feature type="signal peptide" evidence="2">
    <location>
        <begin position="1"/>
        <end position="19"/>
    </location>
</feature>
<evidence type="ECO:0000313" key="4">
    <source>
        <dbReference type="Proteomes" id="UP000596742"/>
    </source>
</evidence>
<keyword evidence="2" id="KW-0732">Signal</keyword>
<proteinExistence type="predicted"/>
<evidence type="ECO:0000313" key="3">
    <source>
        <dbReference type="EMBL" id="VDI36374.1"/>
    </source>
</evidence>
<dbReference type="OrthoDB" id="6195860at2759"/>
<accession>A0A8B6ENE1</accession>
<evidence type="ECO:0000256" key="1">
    <source>
        <dbReference type="SAM" id="MobiDB-lite"/>
    </source>
</evidence>
<evidence type="ECO:0000256" key="2">
    <source>
        <dbReference type="SAM" id="SignalP"/>
    </source>
</evidence>
<comment type="caution">
    <text evidence="3">The sequence shown here is derived from an EMBL/GenBank/DDBJ whole genome shotgun (WGS) entry which is preliminary data.</text>
</comment>